<feature type="region of interest" description="Disordered" evidence="1">
    <location>
        <begin position="25"/>
        <end position="58"/>
    </location>
</feature>
<evidence type="ECO:0000256" key="1">
    <source>
        <dbReference type="SAM" id="MobiDB-lite"/>
    </source>
</evidence>
<keyword evidence="3" id="KW-1185">Reference proteome</keyword>
<dbReference type="AlphaFoldDB" id="D3DXL8"/>
<evidence type="ECO:0000313" key="3">
    <source>
        <dbReference type="Proteomes" id="UP000002429"/>
    </source>
</evidence>
<sequence length="58" mass="6678">MVKHGDYGMASNVWQKFLWDHLIRPEDELPPRGPPRASRRTPAIVNTRSPLVARARTQ</sequence>
<dbReference type="KEGG" id="rme:Rmet_6420"/>
<proteinExistence type="predicted"/>
<evidence type="ECO:0000313" key="2">
    <source>
        <dbReference type="EMBL" id="ADC45038.1"/>
    </source>
</evidence>
<dbReference type="EMBL" id="CP000352">
    <property type="protein sequence ID" value="ADC45038.1"/>
    <property type="molecule type" value="Genomic_DNA"/>
</dbReference>
<gene>
    <name evidence="2" type="ordered locus">Rmet_6420</name>
</gene>
<reference evidence="3" key="1">
    <citation type="journal article" date="2010" name="PLoS ONE">
        <title>The complete genome sequence of Cupriavidus metallidurans strain CH34, a master survivalist in harsh and anthropogenic environments.</title>
        <authorList>
            <person name="Janssen P.J."/>
            <person name="Van Houdt R."/>
            <person name="Moors H."/>
            <person name="Monsieurs P."/>
            <person name="Morin N."/>
            <person name="Michaux A."/>
            <person name="Benotmane M.A."/>
            <person name="Leys N."/>
            <person name="Vallaeys T."/>
            <person name="Lapidus A."/>
            <person name="Monchy S."/>
            <person name="Medigue C."/>
            <person name="Taghavi S."/>
            <person name="McCorkle S."/>
            <person name="Dunn J."/>
            <person name="van der Lelie D."/>
            <person name="Mergeay M."/>
        </authorList>
    </citation>
    <scope>NUCLEOTIDE SEQUENCE [LARGE SCALE GENOMIC DNA]</scope>
    <source>
        <strain evidence="3">ATCC 43123 / DSM 2839 / NBRC 102507 / CH34</strain>
    </source>
</reference>
<name>D3DXL8_CUPMC</name>
<dbReference type="STRING" id="266264.Rmet_6420"/>
<accession>D3DXL8</accession>
<dbReference type="HOGENOM" id="CLU_2976088_0_0_4"/>
<dbReference type="Proteomes" id="UP000002429">
    <property type="component" value="Chromosome"/>
</dbReference>
<organism evidence="2 3">
    <name type="scientific">Cupriavidus metallidurans (strain ATCC 43123 / DSM 2839 / NBRC 102507 / CH34)</name>
    <name type="common">Ralstonia metallidurans</name>
    <dbReference type="NCBI Taxonomy" id="266264"/>
    <lineage>
        <taxon>Bacteria</taxon>
        <taxon>Pseudomonadati</taxon>
        <taxon>Pseudomonadota</taxon>
        <taxon>Betaproteobacteria</taxon>
        <taxon>Burkholderiales</taxon>
        <taxon>Burkholderiaceae</taxon>
        <taxon>Cupriavidus</taxon>
    </lineage>
</organism>
<protein>
    <submittedName>
        <fullName evidence="2">Uncharacterized protein</fullName>
    </submittedName>
</protein>